<dbReference type="EMBL" id="RHHU01000003">
    <property type="protein sequence ID" value="RNB88608.1"/>
    <property type="molecule type" value="Genomic_DNA"/>
</dbReference>
<name>A0A3M8DKN6_9BACL</name>
<evidence type="ECO:0000256" key="7">
    <source>
        <dbReference type="SAM" id="SignalP"/>
    </source>
</evidence>
<protein>
    <recommendedName>
        <fullName evidence="2 6">Beta-lactamase</fullName>
        <ecNumber evidence="2 6">3.5.2.6</ecNumber>
    </recommendedName>
</protein>
<dbReference type="PANTHER" id="PTHR35333:SF3">
    <property type="entry name" value="BETA-LACTAMASE-TYPE TRANSPEPTIDASE FOLD CONTAINING PROTEIN"/>
    <property type="match status" value="1"/>
</dbReference>
<keyword evidence="10" id="KW-1185">Reference proteome</keyword>
<dbReference type="InterPro" id="IPR045155">
    <property type="entry name" value="Beta-lactam_cat"/>
</dbReference>
<sequence length="315" mass="33967">MKKARKMSRYLASGKVMLPFLLMAVAAVAAFAGCSSIQDEQRVTQAKEQANGQTALDPQFGQLEKDFGARLGVYAIDTGSGREITYRGEERFAFASTFKALAAGAVLKQSTDEQLHVVINYTSDDLVTYSPVTEKHVQTGMTLSEISEAAIRYSDNTAGNLLLKQLGGPEGFEKILRELGDQVTSPVRYETELNEAIPGDTRDTSTPKALAGTLQKLTLGDVLPQEKRSMLINWMLGNETGDKLIRAGAPKDWVVADKSGAGSYGTRNDIAVIWPANGDPIVMAILSSTDKQDAPYDNALIEKAAKVALDALTSK</sequence>
<dbReference type="PANTHER" id="PTHR35333">
    <property type="entry name" value="BETA-LACTAMASE"/>
    <property type="match status" value="1"/>
</dbReference>
<dbReference type="GO" id="GO:0030655">
    <property type="term" value="P:beta-lactam antibiotic catabolic process"/>
    <property type="evidence" value="ECO:0007669"/>
    <property type="project" value="InterPro"/>
</dbReference>
<dbReference type="PROSITE" id="PS00146">
    <property type="entry name" value="BETA_LACTAMASE_A"/>
    <property type="match status" value="1"/>
</dbReference>
<comment type="similarity">
    <text evidence="1 6">Belongs to the class-A beta-lactamase family.</text>
</comment>
<evidence type="ECO:0000256" key="4">
    <source>
        <dbReference type="ARBA" id="ARBA00022801"/>
    </source>
</evidence>
<dbReference type="EC" id="3.5.2.6" evidence="2 6"/>
<dbReference type="SUPFAM" id="SSF56601">
    <property type="entry name" value="beta-lactamase/transpeptidase-like"/>
    <property type="match status" value="1"/>
</dbReference>
<accession>A0A3M8DKN6</accession>
<dbReference type="Pfam" id="PF13354">
    <property type="entry name" value="Beta-lactamase2"/>
    <property type="match status" value="1"/>
</dbReference>
<gene>
    <name evidence="9" type="primary">bla</name>
    <name evidence="9" type="ORF">EDM59_05705</name>
</gene>
<dbReference type="GO" id="GO:0008800">
    <property type="term" value="F:beta-lactamase activity"/>
    <property type="evidence" value="ECO:0007669"/>
    <property type="project" value="UniProtKB-UniRule"/>
</dbReference>
<keyword evidence="5 6" id="KW-0046">Antibiotic resistance</keyword>
<dbReference type="InterPro" id="IPR000871">
    <property type="entry name" value="Beta-lactam_class-A"/>
</dbReference>
<dbReference type="AlphaFoldDB" id="A0A3M8DKN6"/>
<comment type="catalytic activity">
    <reaction evidence="6">
        <text>a beta-lactam + H2O = a substituted beta-amino acid</text>
        <dbReference type="Rhea" id="RHEA:20401"/>
        <dbReference type="ChEBI" id="CHEBI:15377"/>
        <dbReference type="ChEBI" id="CHEBI:35627"/>
        <dbReference type="ChEBI" id="CHEBI:140347"/>
        <dbReference type="EC" id="3.5.2.6"/>
    </reaction>
</comment>
<evidence type="ECO:0000256" key="5">
    <source>
        <dbReference type="ARBA" id="ARBA00023251"/>
    </source>
</evidence>
<dbReference type="NCBIfam" id="NF033103">
    <property type="entry name" value="bla_class_A"/>
    <property type="match status" value="1"/>
</dbReference>
<evidence type="ECO:0000313" key="10">
    <source>
        <dbReference type="Proteomes" id="UP000269573"/>
    </source>
</evidence>
<reference evidence="9 10" key="1">
    <citation type="submission" date="2018-10" db="EMBL/GenBank/DDBJ databases">
        <title>Phylogenomics of Brevibacillus.</title>
        <authorList>
            <person name="Dunlap C."/>
        </authorList>
    </citation>
    <scope>NUCLEOTIDE SEQUENCE [LARGE SCALE GENOMIC DNA]</scope>
    <source>
        <strain evidence="9 10">JCM 15774</strain>
    </source>
</reference>
<evidence type="ECO:0000256" key="2">
    <source>
        <dbReference type="ARBA" id="ARBA00012865"/>
    </source>
</evidence>
<dbReference type="Proteomes" id="UP000269573">
    <property type="component" value="Unassembled WGS sequence"/>
</dbReference>
<evidence type="ECO:0000256" key="3">
    <source>
        <dbReference type="ARBA" id="ARBA00022729"/>
    </source>
</evidence>
<dbReference type="Gene3D" id="3.40.710.10">
    <property type="entry name" value="DD-peptidase/beta-lactamase superfamily"/>
    <property type="match status" value="1"/>
</dbReference>
<evidence type="ECO:0000256" key="6">
    <source>
        <dbReference type="RuleBase" id="RU361140"/>
    </source>
</evidence>
<evidence type="ECO:0000256" key="1">
    <source>
        <dbReference type="ARBA" id="ARBA00009009"/>
    </source>
</evidence>
<dbReference type="GO" id="GO:0046677">
    <property type="term" value="P:response to antibiotic"/>
    <property type="evidence" value="ECO:0007669"/>
    <property type="project" value="UniProtKB-UniRule"/>
</dbReference>
<comment type="caution">
    <text evidence="9">The sequence shown here is derived from an EMBL/GenBank/DDBJ whole genome shotgun (WGS) entry which is preliminary data.</text>
</comment>
<evidence type="ECO:0000259" key="8">
    <source>
        <dbReference type="Pfam" id="PF13354"/>
    </source>
</evidence>
<keyword evidence="4 6" id="KW-0378">Hydrolase</keyword>
<dbReference type="PROSITE" id="PS51257">
    <property type="entry name" value="PROKAR_LIPOPROTEIN"/>
    <property type="match status" value="1"/>
</dbReference>
<organism evidence="9 10">
    <name type="scientific">Brevibacillus nitrificans</name>
    <dbReference type="NCBI Taxonomy" id="651560"/>
    <lineage>
        <taxon>Bacteria</taxon>
        <taxon>Bacillati</taxon>
        <taxon>Bacillota</taxon>
        <taxon>Bacilli</taxon>
        <taxon>Bacillales</taxon>
        <taxon>Paenibacillaceae</taxon>
        <taxon>Brevibacillus</taxon>
    </lineage>
</organism>
<dbReference type="InterPro" id="IPR023650">
    <property type="entry name" value="Beta-lactam_class-A_AS"/>
</dbReference>
<feature type="signal peptide" evidence="7">
    <location>
        <begin position="1"/>
        <end position="32"/>
    </location>
</feature>
<keyword evidence="3 7" id="KW-0732">Signal</keyword>
<dbReference type="NCBIfam" id="NF012167">
    <property type="entry name" value="classA_firm"/>
    <property type="match status" value="1"/>
</dbReference>
<dbReference type="InterPro" id="IPR012338">
    <property type="entry name" value="Beta-lactam/transpept-like"/>
</dbReference>
<feature type="chain" id="PRO_5038710809" description="Beta-lactamase" evidence="7">
    <location>
        <begin position="33"/>
        <end position="315"/>
    </location>
</feature>
<evidence type="ECO:0000313" key="9">
    <source>
        <dbReference type="EMBL" id="RNB88608.1"/>
    </source>
</evidence>
<dbReference type="PRINTS" id="PR00118">
    <property type="entry name" value="BLACTAMASEA"/>
</dbReference>
<proteinExistence type="inferred from homology"/>
<feature type="domain" description="Beta-lactamase class A catalytic" evidence="8">
    <location>
        <begin position="72"/>
        <end position="286"/>
    </location>
</feature>
<dbReference type="InterPro" id="IPR058139">
    <property type="entry name" value="BlaC_bacilli"/>
</dbReference>